<dbReference type="Proteomes" id="UP000281474">
    <property type="component" value="Unassembled WGS sequence"/>
</dbReference>
<comment type="caution">
    <text evidence="2">The sequence shown here is derived from an EMBL/GenBank/DDBJ whole genome shotgun (WGS) entry which is preliminary data.</text>
</comment>
<feature type="transmembrane region" description="Helical" evidence="1">
    <location>
        <begin position="12"/>
        <end position="30"/>
    </location>
</feature>
<accession>A0A3L8Q3V9</accession>
<name>A0A3L8Q3V9_9GAMM</name>
<keyword evidence="1" id="KW-0472">Membrane</keyword>
<reference evidence="2 3" key="1">
    <citation type="submission" date="2018-09" db="EMBL/GenBank/DDBJ databases">
        <title>Phylogeny of the Shewanellaceae, and recommendation for two new genera, Pseudoshewanella and Parashewanella.</title>
        <authorList>
            <person name="Wang G."/>
        </authorList>
    </citation>
    <scope>NUCLEOTIDE SEQUENCE [LARGE SCALE GENOMIC DNA]</scope>
    <source>
        <strain evidence="2 3">C51</strain>
    </source>
</reference>
<dbReference type="AlphaFoldDB" id="A0A3L8Q3V9"/>
<gene>
    <name evidence="2" type="ORF">D5018_00660</name>
</gene>
<keyword evidence="1" id="KW-1133">Transmembrane helix</keyword>
<evidence type="ECO:0000313" key="3">
    <source>
        <dbReference type="Proteomes" id="UP000281474"/>
    </source>
</evidence>
<keyword evidence="1" id="KW-0812">Transmembrane</keyword>
<dbReference type="RefSeq" id="WP_121837061.1">
    <property type="nucleotide sequence ID" value="NZ_ML014753.1"/>
</dbReference>
<proteinExistence type="predicted"/>
<organism evidence="2 3">
    <name type="scientific">Parashewanella curva</name>
    <dbReference type="NCBI Taxonomy" id="2338552"/>
    <lineage>
        <taxon>Bacteria</taxon>
        <taxon>Pseudomonadati</taxon>
        <taxon>Pseudomonadota</taxon>
        <taxon>Gammaproteobacteria</taxon>
        <taxon>Alteromonadales</taxon>
        <taxon>Shewanellaceae</taxon>
        <taxon>Parashewanella</taxon>
    </lineage>
</organism>
<dbReference type="EMBL" id="QZEI01000001">
    <property type="protein sequence ID" value="RLV61662.1"/>
    <property type="molecule type" value="Genomic_DNA"/>
</dbReference>
<evidence type="ECO:0000313" key="2">
    <source>
        <dbReference type="EMBL" id="RLV61662.1"/>
    </source>
</evidence>
<dbReference type="OrthoDB" id="6266000at2"/>
<protein>
    <submittedName>
        <fullName evidence="2">Uncharacterized protein</fullName>
    </submittedName>
</protein>
<evidence type="ECO:0000256" key="1">
    <source>
        <dbReference type="SAM" id="Phobius"/>
    </source>
</evidence>
<keyword evidence="3" id="KW-1185">Reference proteome</keyword>
<sequence length="141" mass="16310">MDYKSRRRFQGYFIAFSIILSLIGFSYNVWRLEVTEQNSTIRTASFELLKELSELEQLIYLLHYDKNTKDGSPRKGWVKVGLIRDLSPLAGEEVEQMSNKLMSTWSNNWNSVENSRQATDSVITAIDKTRESINKTLASLH</sequence>